<dbReference type="Proteomes" id="UP001258994">
    <property type="component" value="Chromosome"/>
</dbReference>
<dbReference type="PANTHER" id="PTHR40943">
    <property type="entry name" value="CYTOPLASMIC PROTEIN-RELATED"/>
    <property type="match status" value="1"/>
</dbReference>
<reference evidence="3" key="1">
    <citation type="submission" date="2023-09" db="EMBL/GenBank/DDBJ databases">
        <authorList>
            <person name="Li S."/>
            <person name="Li X."/>
            <person name="Zhang C."/>
            <person name="Zhao Z."/>
        </authorList>
    </citation>
    <scope>NUCLEOTIDE SEQUENCE [LARGE SCALE GENOMIC DNA]</scope>
    <source>
        <strain evidence="3">SQ149</strain>
    </source>
</reference>
<evidence type="ECO:0000259" key="1">
    <source>
        <dbReference type="Pfam" id="PF05899"/>
    </source>
</evidence>
<dbReference type="Gene3D" id="2.60.120.10">
    <property type="entry name" value="Jelly Rolls"/>
    <property type="match status" value="2"/>
</dbReference>
<organism evidence="2 3">
    <name type="scientific">Thalassotalea psychrophila</name>
    <dbReference type="NCBI Taxonomy" id="3065647"/>
    <lineage>
        <taxon>Bacteria</taxon>
        <taxon>Pseudomonadati</taxon>
        <taxon>Pseudomonadota</taxon>
        <taxon>Gammaproteobacteria</taxon>
        <taxon>Alteromonadales</taxon>
        <taxon>Colwelliaceae</taxon>
        <taxon>Thalassotalea</taxon>
    </lineage>
</organism>
<protein>
    <submittedName>
        <fullName evidence="2">Cupin domain-containing protein</fullName>
    </submittedName>
</protein>
<dbReference type="SUPFAM" id="SSF51182">
    <property type="entry name" value="RmlC-like cupins"/>
    <property type="match status" value="2"/>
</dbReference>
<dbReference type="PANTHER" id="PTHR40943:SF1">
    <property type="entry name" value="CYTOPLASMIC PROTEIN"/>
    <property type="match status" value="1"/>
</dbReference>
<dbReference type="EMBL" id="CP134145">
    <property type="protein sequence ID" value="WNC72007.1"/>
    <property type="molecule type" value="Genomic_DNA"/>
</dbReference>
<gene>
    <name evidence="2" type="ORF">RGQ13_18090</name>
</gene>
<evidence type="ECO:0000313" key="2">
    <source>
        <dbReference type="EMBL" id="WNC72007.1"/>
    </source>
</evidence>
<proteinExistence type="predicted"/>
<dbReference type="InterPro" id="IPR008579">
    <property type="entry name" value="UGlyAH_Cupin_dom"/>
</dbReference>
<dbReference type="RefSeq" id="WP_348391127.1">
    <property type="nucleotide sequence ID" value="NZ_CP134145.1"/>
</dbReference>
<feature type="domain" description="(S)-ureidoglycine aminohydrolase cupin" evidence="1">
    <location>
        <begin position="65"/>
        <end position="117"/>
    </location>
</feature>
<dbReference type="InterPro" id="IPR011051">
    <property type="entry name" value="RmlC_Cupin_sf"/>
</dbReference>
<name>A0ABY9TT78_9GAMM</name>
<dbReference type="Pfam" id="PF05899">
    <property type="entry name" value="Cupin_3"/>
    <property type="match status" value="2"/>
</dbReference>
<keyword evidence="3" id="KW-1185">Reference proteome</keyword>
<dbReference type="InterPro" id="IPR014710">
    <property type="entry name" value="RmlC-like_jellyroll"/>
</dbReference>
<feature type="domain" description="(S)-ureidoglycine aminohydrolase cupin" evidence="1">
    <location>
        <begin position="179"/>
        <end position="226"/>
    </location>
</feature>
<evidence type="ECO:0000313" key="3">
    <source>
        <dbReference type="Proteomes" id="UP001258994"/>
    </source>
</evidence>
<accession>A0ABY9TT78</accession>
<sequence>MTDNKIILLSSNPQGFRANEDELEQAMFESELPVQHTFSYYDNDDLGLYVGLWDTTAMIEAAGPYACDEFMVILEGKVDIKNCKTGAVETVTAGESFVIPKGYDCQWHQQDYLRKFYVISEHPSEVIPEQAVVDSIVKFEPSTDAENVIHYQDSKNRFIAGTKHYKSIEQDFAAVPNHSFIYLQCGELKLEDQEGACYHFKAGDAFFIPKGVVCKWLATETTVQQYVEVKS</sequence>